<dbReference type="AlphaFoldDB" id="A0A8S8XEP4"/>
<evidence type="ECO:0000256" key="1">
    <source>
        <dbReference type="ARBA" id="ARBA00022553"/>
    </source>
</evidence>
<dbReference type="Pfam" id="PF00072">
    <property type="entry name" value="Response_reg"/>
    <property type="match status" value="1"/>
</dbReference>
<dbReference type="Pfam" id="PF22029">
    <property type="entry name" value="PhyR_sigma2"/>
    <property type="match status" value="1"/>
</dbReference>
<gene>
    <name evidence="4" type="ORF">TMPK1_26260</name>
</gene>
<evidence type="ECO:0000313" key="5">
    <source>
        <dbReference type="Proteomes" id="UP000681075"/>
    </source>
</evidence>
<comment type="caution">
    <text evidence="4">The sequence shown here is derived from an EMBL/GenBank/DDBJ whole genome shotgun (WGS) entry which is preliminary data.</text>
</comment>
<protein>
    <submittedName>
        <fullName evidence="4">Two-component response regulator</fullName>
    </submittedName>
</protein>
<dbReference type="SUPFAM" id="SSF88659">
    <property type="entry name" value="Sigma3 and sigma4 domains of RNA polymerase sigma factors"/>
    <property type="match status" value="1"/>
</dbReference>
<dbReference type="Gene3D" id="3.40.50.2300">
    <property type="match status" value="1"/>
</dbReference>
<keyword evidence="5" id="KW-1185">Reference proteome</keyword>
<dbReference type="InterPro" id="IPR011006">
    <property type="entry name" value="CheY-like_superfamily"/>
</dbReference>
<keyword evidence="1 2" id="KW-0597">Phosphoprotein</keyword>
<dbReference type="GO" id="GO:0006352">
    <property type="term" value="P:DNA-templated transcription initiation"/>
    <property type="evidence" value="ECO:0007669"/>
    <property type="project" value="InterPro"/>
</dbReference>
<dbReference type="InterPro" id="IPR036388">
    <property type="entry name" value="WH-like_DNA-bd_sf"/>
</dbReference>
<dbReference type="PANTHER" id="PTHR44591">
    <property type="entry name" value="STRESS RESPONSE REGULATOR PROTEIN 1"/>
    <property type="match status" value="1"/>
</dbReference>
<dbReference type="SMART" id="SM00448">
    <property type="entry name" value="REC"/>
    <property type="match status" value="1"/>
</dbReference>
<dbReference type="InterPro" id="IPR050595">
    <property type="entry name" value="Bact_response_regulator"/>
</dbReference>
<dbReference type="GO" id="GO:0000160">
    <property type="term" value="P:phosphorelay signal transduction system"/>
    <property type="evidence" value="ECO:0007669"/>
    <property type="project" value="InterPro"/>
</dbReference>
<dbReference type="Gene3D" id="1.10.10.10">
    <property type="entry name" value="Winged helix-like DNA-binding domain superfamily/Winged helix DNA-binding domain"/>
    <property type="match status" value="1"/>
</dbReference>
<dbReference type="Gene3D" id="1.10.1740.10">
    <property type="match status" value="1"/>
</dbReference>
<dbReference type="EMBL" id="BOPV01000001">
    <property type="protein sequence ID" value="GIL40389.1"/>
    <property type="molecule type" value="Genomic_DNA"/>
</dbReference>
<dbReference type="GO" id="GO:0003677">
    <property type="term" value="F:DNA binding"/>
    <property type="evidence" value="ECO:0007669"/>
    <property type="project" value="InterPro"/>
</dbReference>
<dbReference type="InterPro" id="IPR053866">
    <property type="entry name" value="PhyR_sigma2"/>
</dbReference>
<sequence>MDRLYDAVATIVPSIRRYARLLVGSAATADAYAQTCLERLALTRPLSLVDLRRHVFHTLHCSVCDDEIALDTVGTDASKPLERSFLALPVPQRAAVLLHDVERFTLAETALILRRSVESVRQDLETGRAVMRTDLRAVFIIEDDWMIAEQISLIAAEIGLRVCGTASDRNEALAGVALYRPSLVLSDVDLGGGRVGGLALSDEIQQRFDVPVIFVTGYPERVQVHAKGAVVVTKPIDAQEFSRAVELVLPF</sequence>
<evidence type="ECO:0000313" key="4">
    <source>
        <dbReference type="EMBL" id="GIL40389.1"/>
    </source>
</evidence>
<evidence type="ECO:0000259" key="3">
    <source>
        <dbReference type="PROSITE" id="PS50110"/>
    </source>
</evidence>
<proteinExistence type="predicted"/>
<dbReference type="PANTHER" id="PTHR44591:SF3">
    <property type="entry name" value="RESPONSE REGULATORY DOMAIN-CONTAINING PROTEIN"/>
    <property type="match status" value="1"/>
</dbReference>
<evidence type="ECO:0000256" key="2">
    <source>
        <dbReference type="PROSITE-ProRule" id="PRU00169"/>
    </source>
</evidence>
<accession>A0A8S8XEP4</accession>
<reference evidence="4" key="1">
    <citation type="submission" date="2021-02" db="EMBL/GenBank/DDBJ databases">
        <title>Genome sequence of Rhodospirillales sp. strain TMPK1 isolated from soil.</title>
        <authorList>
            <person name="Nakai R."/>
            <person name="Kusada H."/>
            <person name="Tamaki H."/>
        </authorList>
    </citation>
    <scope>NUCLEOTIDE SEQUENCE</scope>
    <source>
        <strain evidence="4">TMPK1</strain>
    </source>
</reference>
<feature type="modified residue" description="4-aspartylphosphate" evidence="2">
    <location>
        <position position="187"/>
    </location>
</feature>
<dbReference type="RefSeq" id="WP_420243487.1">
    <property type="nucleotide sequence ID" value="NZ_BOPV01000001.1"/>
</dbReference>
<organism evidence="4 5">
    <name type="scientific">Roseiterribacter gracilis</name>
    <dbReference type="NCBI Taxonomy" id="2812848"/>
    <lineage>
        <taxon>Bacteria</taxon>
        <taxon>Pseudomonadati</taxon>
        <taxon>Pseudomonadota</taxon>
        <taxon>Alphaproteobacteria</taxon>
        <taxon>Rhodospirillales</taxon>
        <taxon>Roseiterribacteraceae</taxon>
        <taxon>Roseiterribacter</taxon>
    </lineage>
</organism>
<feature type="domain" description="Response regulatory" evidence="3">
    <location>
        <begin position="137"/>
        <end position="249"/>
    </location>
</feature>
<dbReference type="GO" id="GO:0016987">
    <property type="term" value="F:sigma factor activity"/>
    <property type="evidence" value="ECO:0007669"/>
    <property type="project" value="InterPro"/>
</dbReference>
<dbReference type="PROSITE" id="PS50110">
    <property type="entry name" value="RESPONSE_REGULATORY"/>
    <property type="match status" value="1"/>
</dbReference>
<dbReference type="InterPro" id="IPR013249">
    <property type="entry name" value="RNA_pol_sigma70_r4_t2"/>
</dbReference>
<dbReference type="InterPro" id="IPR001789">
    <property type="entry name" value="Sig_transdc_resp-reg_receiver"/>
</dbReference>
<dbReference type="Proteomes" id="UP000681075">
    <property type="component" value="Unassembled WGS sequence"/>
</dbReference>
<dbReference type="Pfam" id="PF08281">
    <property type="entry name" value="Sigma70_r4_2"/>
    <property type="match status" value="1"/>
</dbReference>
<dbReference type="SUPFAM" id="SSF52172">
    <property type="entry name" value="CheY-like"/>
    <property type="match status" value="1"/>
</dbReference>
<name>A0A8S8XEP4_9PROT</name>
<dbReference type="InterPro" id="IPR013324">
    <property type="entry name" value="RNA_pol_sigma_r3/r4-like"/>
</dbReference>